<comment type="similarity">
    <text evidence="5">Belongs to the transferase hexapeptide repeat family.</text>
</comment>
<accession>A0ABZ1L566</accession>
<evidence type="ECO:0000256" key="2">
    <source>
        <dbReference type="ARBA" id="ARBA00022605"/>
    </source>
</evidence>
<evidence type="ECO:0000256" key="1">
    <source>
        <dbReference type="ARBA" id="ARBA00004876"/>
    </source>
</evidence>
<keyword evidence="7" id="KW-1185">Reference proteome</keyword>
<name>A0ABZ1L566_9ACTN</name>
<sequence length="184" mass="20160">MTEAERPSLARLILEDLRTVLARDPSRQSIAEALLHAPWRGLALHRVAHRLHLRGHRLLAGLLTHACRKSAGMEIHAGARLGRRVFIDHGFAVVIGETAVVGDDVTIYHQVTLGSRGWWRDGRADQRRHPHIGDRVLIGVGASVLGPIRVADDAHIAAHRVVVEDVPPVQRTPVAAVDREGAVQ</sequence>
<dbReference type="Gene3D" id="2.160.10.10">
    <property type="entry name" value="Hexapeptide repeat proteins"/>
    <property type="match status" value="1"/>
</dbReference>
<dbReference type="SUPFAM" id="SSF51161">
    <property type="entry name" value="Trimeric LpxA-like enzymes"/>
    <property type="match status" value="1"/>
</dbReference>
<dbReference type="PANTHER" id="PTHR42811">
    <property type="entry name" value="SERINE ACETYLTRANSFERASE"/>
    <property type="match status" value="1"/>
</dbReference>
<keyword evidence="4 5" id="KW-0012">Acyltransferase</keyword>
<dbReference type="InterPro" id="IPR005881">
    <property type="entry name" value="Ser_O-AcTrfase"/>
</dbReference>
<proteinExistence type="inferred from homology"/>
<evidence type="ECO:0000256" key="5">
    <source>
        <dbReference type="PIRNR" id="PIRNR000441"/>
    </source>
</evidence>
<evidence type="ECO:0000256" key="4">
    <source>
        <dbReference type="ARBA" id="ARBA00023315"/>
    </source>
</evidence>
<dbReference type="Gene3D" id="1.10.3130.10">
    <property type="entry name" value="serine acetyltransferase, domain 1"/>
    <property type="match status" value="1"/>
</dbReference>
<comment type="pathway">
    <text evidence="1">Amino-acid biosynthesis; L-cysteine biosynthesis; L-cysteine from L-serine: step 1/2.</text>
</comment>
<dbReference type="EMBL" id="CP108188">
    <property type="protein sequence ID" value="WTR69616.1"/>
    <property type="molecule type" value="Genomic_DNA"/>
</dbReference>
<evidence type="ECO:0000313" key="6">
    <source>
        <dbReference type="EMBL" id="WTR69616.1"/>
    </source>
</evidence>
<protein>
    <recommendedName>
        <fullName evidence="5">Serine acetyltransferase</fullName>
        <ecNumber evidence="5">2.3.1.30</ecNumber>
    </recommendedName>
</protein>
<dbReference type="InterPro" id="IPR042122">
    <property type="entry name" value="Ser_AcTrfase_N_sf"/>
</dbReference>
<dbReference type="PIRSF" id="PIRSF000441">
    <property type="entry name" value="CysE"/>
    <property type="match status" value="1"/>
</dbReference>
<dbReference type="InterPro" id="IPR011004">
    <property type="entry name" value="Trimer_LpxA-like_sf"/>
</dbReference>
<dbReference type="Proteomes" id="UP001622594">
    <property type="component" value="Chromosome"/>
</dbReference>
<reference evidence="6 7" key="1">
    <citation type="submission" date="2022-10" db="EMBL/GenBank/DDBJ databases">
        <title>The complete genomes of actinobacterial strains from the NBC collection.</title>
        <authorList>
            <person name="Joergensen T.S."/>
            <person name="Alvarez Arevalo M."/>
            <person name="Sterndorff E.B."/>
            <person name="Faurdal D."/>
            <person name="Vuksanovic O."/>
            <person name="Mourched A.-S."/>
            <person name="Charusanti P."/>
            <person name="Shaw S."/>
            <person name="Blin K."/>
            <person name="Weber T."/>
        </authorList>
    </citation>
    <scope>NUCLEOTIDE SEQUENCE [LARGE SCALE GENOMIC DNA]</scope>
    <source>
        <strain evidence="6 7">NBC_00123</strain>
    </source>
</reference>
<evidence type="ECO:0000256" key="3">
    <source>
        <dbReference type="ARBA" id="ARBA00022679"/>
    </source>
</evidence>
<evidence type="ECO:0000313" key="7">
    <source>
        <dbReference type="Proteomes" id="UP001622594"/>
    </source>
</evidence>
<dbReference type="RefSeq" id="WP_327164680.1">
    <property type="nucleotide sequence ID" value="NZ_CP108062.1"/>
</dbReference>
<keyword evidence="2" id="KW-0028">Amino-acid biosynthesis</keyword>
<gene>
    <name evidence="6" type="ORF">OG814_10230</name>
</gene>
<comment type="catalytic activity">
    <reaction evidence="5">
        <text>L-serine + acetyl-CoA = O-acetyl-L-serine + CoA</text>
        <dbReference type="Rhea" id="RHEA:24560"/>
        <dbReference type="ChEBI" id="CHEBI:33384"/>
        <dbReference type="ChEBI" id="CHEBI:57287"/>
        <dbReference type="ChEBI" id="CHEBI:57288"/>
        <dbReference type="ChEBI" id="CHEBI:58340"/>
        <dbReference type="EC" id="2.3.1.30"/>
    </reaction>
</comment>
<dbReference type="CDD" id="cd03354">
    <property type="entry name" value="LbH_SAT"/>
    <property type="match status" value="1"/>
</dbReference>
<dbReference type="InterPro" id="IPR045304">
    <property type="entry name" value="LbH_SAT"/>
</dbReference>
<dbReference type="EC" id="2.3.1.30" evidence="5"/>
<keyword evidence="3 5" id="KW-0808">Transferase</keyword>
<organism evidence="6 7">
    <name type="scientific">Streptomyces zaomyceticus</name>
    <dbReference type="NCBI Taxonomy" id="68286"/>
    <lineage>
        <taxon>Bacteria</taxon>
        <taxon>Bacillati</taxon>
        <taxon>Actinomycetota</taxon>
        <taxon>Actinomycetes</taxon>
        <taxon>Kitasatosporales</taxon>
        <taxon>Streptomycetaceae</taxon>
        <taxon>Streptomyces</taxon>
    </lineage>
</organism>